<protein>
    <submittedName>
        <fullName evidence="6">MutS-like protein</fullName>
    </submittedName>
</protein>
<accession>A0A3N4Z3Y3</accession>
<dbReference type="GO" id="GO:0006298">
    <property type="term" value="P:mismatch repair"/>
    <property type="evidence" value="ECO:0007669"/>
    <property type="project" value="InterPro"/>
</dbReference>
<evidence type="ECO:0000256" key="1">
    <source>
        <dbReference type="ARBA" id="ARBA00022741"/>
    </source>
</evidence>
<dbReference type="GO" id="GO:0030983">
    <property type="term" value="F:mismatched DNA binding"/>
    <property type="evidence" value="ECO:0007669"/>
    <property type="project" value="InterPro"/>
</dbReference>
<dbReference type="PANTHER" id="PTHR11361:SF34">
    <property type="entry name" value="DNA MISMATCH REPAIR PROTEIN MSH1, MITOCHONDRIAL"/>
    <property type="match status" value="1"/>
</dbReference>
<dbReference type="GO" id="GO:0005524">
    <property type="term" value="F:ATP binding"/>
    <property type="evidence" value="ECO:0007669"/>
    <property type="project" value="UniProtKB-KW"/>
</dbReference>
<evidence type="ECO:0000313" key="6">
    <source>
        <dbReference type="EMBL" id="RPF28029.1"/>
    </source>
</evidence>
<proteinExistence type="predicted"/>
<dbReference type="AlphaFoldDB" id="A0A3N4Z3Y3"/>
<evidence type="ECO:0000259" key="5">
    <source>
        <dbReference type="SMART" id="SM00534"/>
    </source>
</evidence>
<evidence type="ECO:0000256" key="2">
    <source>
        <dbReference type="ARBA" id="ARBA00022840"/>
    </source>
</evidence>
<name>A0A3N4Z3Y3_9MICO</name>
<keyword evidence="2" id="KW-0067">ATP-binding</keyword>
<dbReference type="InterPro" id="IPR045076">
    <property type="entry name" value="MutS"/>
</dbReference>
<reference evidence="6 7" key="1">
    <citation type="submission" date="2018-11" db="EMBL/GenBank/DDBJ databases">
        <title>Sequencing the genomes of 1000 actinobacteria strains.</title>
        <authorList>
            <person name="Klenk H.-P."/>
        </authorList>
    </citation>
    <scope>NUCLEOTIDE SEQUENCE [LARGE SCALE GENOMIC DNA]</scope>
    <source>
        <strain evidence="6 7">DSM 14418</strain>
    </source>
</reference>
<dbReference type="EMBL" id="RKRA01000001">
    <property type="protein sequence ID" value="RPF28029.1"/>
    <property type="molecule type" value="Genomic_DNA"/>
</dbReference>
<evidence type="ECO:0000313" key="7">
    <source>
        <dbReference type="Proteomes" id="UP000280726"/>
    </source>
</evidence>
<gene>
    <name evidence="6" type="ORF">EDD32_2538</name>
</gene>
<organism evidence="6 7">
    <name type="scientific">Georgenia muralis</name>
    <dbReference type="NCBI Taxonomy" id="154117"/>
    <lineage>
        <taxon>Bacteria</taxon>
        <taxon>Bacillati</taxon>
        <taxon>Actinomycetota</taxon>
        <taxon>Actinomycetes</taxon>
        <taxon>Micrococcales</taxon>
        <taxon>Bogoriellaceae</taxon>
        <taxon>Georgenia</taxon>
    </lineage>
</organism>
<feature type="region of interest" description="Disordered" evidence="4">
    <location>
        <begin position="1"/>
        <end position="24"/>
    </location>
</feature>
<dbReference type="SUPFAM" id="SSF52540">
    <property type="entry name" value="P-loop containing nucleoside triphosphate hydrolases"/>
    <property type="match status" value="1"/>
</dbReference>
<evidence type="ECO:0000256" key="3">
    <source>
        <dbReference type="ARBA" id="ARBA00023125"/>
    </source>
</evidence>
<sequence length="530" mass="58801">MRSPESVQRPVPGDGPLGPADTRPFRSILFPGGSRAIRPPKDADFIHDLNLDQVIDSVAAGRQEYRIRPFFTLPLHDVATVTYRQEIFRDLSGRAVAGVVELFEGEMRRVRSCLEAARSVHHELQRQWWFLEAGAVYCAAVPALWRDLGGATVRSRGLRLLRAYLSDYVASSAFTDLREDTDRVREGLSRVRYTVHIKGAHVTVDHCHGEADYGAEVLATFERFRQAERAPREANPSRAGEMSHVEARVLDLVAQLNPGAFGALARYGTEHRDFVDVVVGDFDREVQFYLAYLDHVAPLEEAGLALCYPLVGRSKAVEGRQVFDLALAGRLVAEGGTVVCNDFQLVGPERVVVVTGPNQGGKTTFARTVGQLFHLAALGCPVPGTCVRLALPDRVLTHFARKENLSDLRGQLEDDLIRVHQMLERASSESVLILNEIFTSTTLEDARLLGERVLRRIIALDCLAVYVTFVDELSDLSPSTVSMVSAVRPEDPTERTYRLERRRADGLAYAAALAQKYGLGYEALRARVAR</sequence>
<dbReference type="GO" id="GO:0140664">
    <property type="term" value="F:ATP-dependent DNA damage sensor activity"/>
    <property type="evidence" value="ECO:0007669"/>
    <property type="project" value="InterPro"/>
</dbReference>
<feature type="domain" description="DNA mismatch repair proteins mutS family" evidence="5">
    <location>
        <begin position="349"/>
        <end position="530"/>
    </location>
</feature>
<evidence type="ECO:0000256" key="4">
    <source>
        <dbReference type="SAM" id="MobiDB-lite"/>
    </source>
</evidence>
<dbReference type="GO" id="GO:0005829">
    <property type="term" value="C:cytosol"/>
    <property type="evidence" value="ECO:0007669"/>
    <property type="project" value="TreeGrafter"/>
</dbReference>
<dbReference type="Proteomes" id="UP000280726">
    <property type="component" value="Unassembled WGS sequence"/>
</dbReference>
<dbReference type="Pfam" id="PF00488">
    <property type="entry name" value="MutS_V"/>
    <property type="match status" value="1"/>
</dbReference>
<dbReference type="PANTHER" id="PTHR11361">
    <property type="entry name" value="DNA MISMATCH REPAIR PROTEIN MUTS FAMILY MEMBER"/>
    <property type="match status" value="1"/>
</dbReference>
<comment type="caution">
    <text evidence="6">The sequence shown here is derived from an EMBL/GenBank/DDBJ whole genome shotgun (WGS) entry which is preliminary data.</text>
</comment>
<dbReference type="Gene3D" id="3.40.50.300">
    <property type="entry name" value="P-loop containing nucleotide triphosphate hydrolases"/>
    <property type="match status" value="1"/>
</dbReference>
<dbReference type="SMART" id="SM00534">
    <property type="entry name" value="MUTSac"/>
    <property type="match status" value="1"/>
</dbReference>
<keyword evidence="1" id="KW-0547">Nucleotide-binding</keyword>
<dbReference type="InterPro" id="IPR000432">
    <property type="entry name" value="DNA_mismatch_repair_MutS_C"/>
</dbReference>
<keyword evidence="7" id="KW-1185">Reference proteome</keyword>
<dbReference type="InterPro" id="IPR027417">
    <property type="entry name" value="P-loop_NTPase"/>
</dbReference>
<keyword evidence="3" id="KW-0238">DNA-binding</keyword>